<dbReference type="STRING" id="1348774.AB433_09265"/>
<organism evidence="4 5">
    <name type="scientific">Croceicoccus naphthovorans</name>
    <dbReference type="NCBI Taxonomy" id="1348774"/>
    <lineage>
        <taxon>Bacteria</taxon>
        <taxon>Pseudomonadati</taxon>
        <taxon>Pseudomonadota</taxon>
        <taxon>Alphaproteobacteria</taxon>
        <taxon>Sphingomonadales</taxon>
        <taxon>Erythrobacteraceae</taxon>
        <taxon>Croceicoccus</taxon>
    </lineage>
</organism>
<dbReference type="PATRIC" id="fig|1348774.3.peg.1945"/>
<proteinExistence type="predicted"/>
<evidence type="ECO:0000313" key="5">
    <source>
        <dbReference type="Proteomes" id="UP000035287"/>
    </source>
</evidence>
<keyword evidence="1" id="KW-0808">Transferase</keyword>
<dbReference type="InterPro" id="IPR016181">
    <property type="entry name" value="Acyl_CoA_acyltransferase"/>
</dbReference>
<dbReference type="PROSITE" id="PS51186">
    <property type="entry name" value="GNAT"/>
    <property type="match status" value="1"/>
</dbReference>
<dbReference type="CDD" id="cd04301">
    <property type="entry name" value="NAT_SF"/>
    <property type="match status" value="1"/>
</dbReference>
<dbReference type="SUPFAM" id="SSF55729">
    <property type="entry name" value="Acyl-CoA N-acyltransferases (Nat)"/>
    <property type="match status" value="1"/>
</dbReference>
<dbReference type="Proteomes" id="UP000035287">
    <property type="component" value="Chromosome"/>
</dbReference>
<feature type="domain" description="N-acetyltransferase" evidence="3">
    <location>
        <begin position="6"/>
        <end position="133"/>
    </location>
</feature>
<dbReference type="KEGG" id="cna:AB433_09265"/>
<dbReference type="Gene3D" id="3.40.630.30">
    <property type="match status" value="1"/>
</dbReference>
<protein>
    <recommendedName>
        <fullName evidence="3">N-acetyltransferase domain-containing protein</fullName>
    </recommendedName>
</protein>
<accession>A0A0G3XJH0</accession>
<evidence type="ECO:0000313" key="4">
    <source>
        <dbReference type="EMBL" id="AKM11700.1"/>
    </source>
</evidence>
<dbReference type="Pfam" id="PF00583">
    <property type="entry name" value="Acetyltransf_1"/>
    <property type="match status" value="1"/>
</dbReference>
<dbReference type="EMBL" id="CP011770">
    <property type="protein sequence ID" value="AKM11700.1"/>
    <property type="molecule type" value="Genomic_DNA"/>
</dbReference>
<reference evidence="4 5" key="1">
    <citation type="submission" date="2015-06" db="EMBL/GenBank/DDBJ databases">
        <authorList>
            <person name="Zeng Y."/>
            <person name="Huang Y."/>
        </authorList>
    </citation>
    <scope>NUCLEOTIDE SEQUENCE [LARGE SCALE GENOMIC DNA]</scope>
    <source>
        <strain evidence="4 5">PQ-2</strain>
    </source>
</reference>
<keyword evidence="5" id="KW-1185">Reference proteome</keyword>
<evidence type="ECO:0000256" key="1">
    <source>
        <dbReference type="ARBA" id="ARBA00022679"/>
    </source>
</evidence>
<name>A0A0G3XJH0_9SPHN</name>
<dbReference type="InterPro" id="IPR000182">
    <property type="entry name" value="GNAT_dom"/>
</dbReference>
<gene>
    <name evidence="4" type="ORF">AB433_09265</name>
</gene>
<dbReference type="GO" id="GO:0016747">
    <property type="term" value="F:acyltransferase activity, transferring groups other than amino-acyl groups"/>
    <property type="evidence" value="ECO:0007669"/>
    <property type="project" value="InterPro"/>
</dbReference>
<evidence type="ECO:0000256" key="2">
    <source>
        <dbReference type="ARBA" id="ARBA00023315"/>
    </source>
</evidence>
<dbReference type="InterPro" id="IPR050832">
    <property type="entry name" value="Bact_Acetyltransf"/>
</dbReference>
<dbReference type="PANTHER" id="PTHR43877">
    <property type="entry name" value="AMINOALKYLPHOSPHONATE N-ACETYLTRANSFERASE-RELATED-RELATED"/>
    <property type="match status" value="1"/>
</dbReference>
<dbReference type="AlphaFoldDB" id="A0A0G3XJH0"/>
<keyword evidence="2" id="KW-0012">Acyltransferase</keyword>
<evidence type="ECO:0000259" key="3">
    <source>
        <dbReference type="PROSITE" id="PS51186"/>
    </source>
</evidence>
<sequence>MQSSGTVLSVFTADDAANAHVLMARAYADGGGSVGPFDAWWSALSSDAEYDPKAMFAIREGGRLVGFVHCWSSGFIKDLVVAPEHQRQGLGRALVLRVFEYFTAAGREQVRLKVLRDNDKAIAFYRSLGMRNV</sequence>